<feature type="domain" description="F-box" evidence="1">
    <location>
        <begin position="1"/>
        <end position="44"/>
    </location>
</feature>
<evidence type="ECO:0000313" key="5">
    <source>
        <dbReference type="WBParaSite" id="DME_0000818001-mRNA-1"/>
    </source>
</evidence>
<protein>
    <submittedName>
        <fullName evidence="5">F-box domain-containing protein</fullName>
    </submittedName>
</protein>
<dbReference type="Proteomes" id="UP000274756">
    <property type="component" value="Unassembled WGS sequence"/>
</dbReference>
<dbReference type="Gene3D" id="3.80.10.10">
    <property type="entry name" value="Ribonuclease Inhibitor"/>
    <property type="match status" value="1"/>
</dbReference>
<accession>A0A0N4UKE3</accession>
<dbReference type="PROSITE" id="PS50181">
    <property type="entry name" value="FBOX"/>
    <property type="match status" value="1"/>
</dbReference>
<dbReference type="InterPro" id="IPR036047">
    <property type="entry name" value="F-box-like_dom_sf"/>
</dbReference>
<dbReference type="Proteomes" id="UP000038040">
    <property type="component" value="Unplaced"/>
</dbReference>
<dbReference type="STRING" id="318479.A0A0N4UKE3"/>
<keyword evidence="4" id="KW-1185">Reference proteome</keyword>
<dbReference type="OrthoDB" id="10257471at2759"/>
<dbReference type="WBParaSite" id="DME_0000818001-mRNA-1">
    <property type="protein sequence ID" value="DME_0000818001-mRNA-1"/>
    <property type="gene ID" value="DME_0000818001"/>
</dbReference>
<sequence length="284" mass="32701">MDRVPDHIIKTIFEYLSDNDRLSFAFASSRWLNLANQSKVLSKIIELPIEISPIPPKPLLYFRNASVAIVSVYSNWPRPYIHSQLKNIGYSNMINVEDCVTNYILRDAPVSLRIFRLTGLNLSRIRPWTIALLAKFKNIEQFIFADIILPSDFEPSFLRACQLSFQTLSIISIITDKFARVIAKNCCMLQSFDVRRCRNVTALSVVAFLEHAHRRNIDMIQLHVSFTAFDFNTQVTKCVLALVVGAEEPNQRRQRSVIVLMQEVYERRLMKESVKCALGMVGER</sequence>
<dbReference type="SMART" id="SM00256">
    <property type="entry name" value="FBOX"/>
    <property type="match status" value="1"/>
</dbReference>
<evidence type="ECO:0000313" key="3">
    <source>
        <dbReference type="Proteomes" id="UP000038040"/>
    </source>
</evidence>
<dbReference type="EMBL" id="UYYG01000052">
    <property type="protein sequence ID" value="VDN52283.1"/>
    <property type="molecule type" value="Genomic_DNA"/>
</dbReference>
<dbReference type="InterPro" id="IPR032675">
    <property type="entry name" value="LRR_dom_sf"/>
</dbReference>
<dbReference type="AlphaFoldDB" id="A0A0N4UKE3"/>
<reference evidence="5" key="1">
    <citation type="submission" date="2017-02" db="UniProtKB">
        <authorList>
            <consortium name="WormBaseParasite"/>
        </authorList>
    </citation>
    <scope>IDENTIFICATION</scope>
</reference>
<evidence type="ECO:0000259" key="1">
    <source>
        <dbReference type="PROSITE" id="PS50181"/>
    </source>
</evidence>
<dbReference type="Pfam" id="PF00646">
    <property type="entry name" value="F-box"/>
    <property type="match status" value="1"/>
</dbReference>
<dbReference type="InterPro" id="IPR001810">
    <property type="entry name" value="F-box_dom"/>
</dbReference>
<dbReference type="SUPFAM" id="SSF81383">
    <property type="entry name" value="F-box domain"/>
    <property type="match status" value="1"/>
</dbReference>
<name>A0A0N4UKE3_DRAME</name>
<evidence type="ECO:0000313" key="4">
    <source>
        <dbReference type="Proteomes" id="UP000274756"/>
    </source>
</evidence>
<dbReference type="SUPFAM" id="SSF52047">
    <property type="entry name" value="RNI-like"/>
    <property type="match status" value="1"/>
</dbReference>
<organism evidence="3 5">
    <name type="scientific">Dracunculus medinensis</name>
    <name type="common">Guinea worm</name>
    <dbReference type="NCBI Taxonomy" id="318479"/>
    <lineage>
        <taxon>Eukaryota</taxon>
        <taxon>Metazoa</taxon>
        <taxon>Ecdysozoa</taxon>
        <taxon>Nematoda</taxon>
        <taxon>Chromadorea</taxon>
        <taxon>Rhabditida</taxon>
        <taxon>Spirurina</taxon>
        <taxon>Dracunculoidea</taxon>
        <taxon>Dracunculidae</taxon>
        <taxon>Dracunculus</taxon>
    </lineage>
</organism>
<evidence type="ECO:0000313" key="2">
    <source>
        <dbReference type="EMBL" id="VDN52283.1"/>
    </source>
</evidence>
<proteinExistence type="predicted"/>
<gene>
    <name evidence="2" type="ORF">DME_LOCUS2256</name>
</gene>
<reference evidence="2 4" key="2">
    <citation type="submission" date="2018-11" db="EMBL/GenBank/DDBJ databases">
        <authorList>
            <consortium name="Pathogen Informatics"/>
        </authorList>
    </citation>
    <scope>NUCLEOTIDE SEQUENCE [LARGE SCALE GENOMIC DNA]</scope>
</reference>